<proteinExistence type="predicted"/>
<feature type="transmembrane region" description="Helical" evidence="1">
    <location>
        <begin position="435"/>
        <end position="458"/>
    </location>
</feature>
<evidence type="ECO:0000313" key="2">
    <source>
        <dbReference type="EMBL" id="KJL45406.1"/>
    </source>
</evidence>
<feature type="transmembrane region" description="Helical" evidence="1">
    <location>
        <begin position="332"/>
        <end position="353"/>
    </location>
</feature>
<name>A0A0M2HLV4_9MICO</name>
<dbReference type="InterPro" id="IPR011008">
    <property type="entry name" value="Dimeric_a/b-barrel"/>
</dbReference>
<dbReference type="Proteomes" id="UP000033956">
    <property type="component" value="Unassembled WGS sequence"/>
</dbReference>
<organism evidence="2 3">
    <name type="scientific">Microbacterium terrae</name>
    <dbReference type="NCBI Taxonomy" id="69369"/>
    <lineage>
        <taxon>Bacteria</taxon>
        <taxon>Bacillati</taxon>
        <taxon>Actinomycetota</taxon>
        <taxon>Actinomycetes</taxon>
        <taxon>Micrococcales</taxon>
        <taxon>Microbacteriaceae</taxon>
        <taxon>Microbacterium</taxon>
    </lineage>
</organism>
<feature type="transmembrane region" description="Helical" evidence="1">
    <location>
        <begin position="503"/>
        <end position="523"/>
    </location>
</feature>
<dbReference type="Pfam" id="PF06197">
    <property type="entry name" value="DUF998"/>
    <property type="match status" value="1"/>
</dbReference>
<dbReference type="PANTHER" id="PTHR40057:SF1">
    <property type="entry name" value="SLR1162 PROTEIN"/>
    <property type="match status" value="1"/>
</dbReference>
<feature type="transmembrane region" description="Helical" evidence="1">
    <location>
        <begin position="141"/>
        <end position="161"/>
    </location>
</feature>
<feature type="transmembrane region" description="Helical" evidence="1">
    <location>
        <begin position="535"/>
        <end position="559"/>
    </location>
</feature>
<dbReference type="PANTHER" id="PTHR40057">
    <property type="entry name" value="SLR1162 PROTEIN"/>
    <property type="match status" value="1"/>
</dbReference>
<dbReference type="InterPro" id="IPR038762">
    <property type="entry name" value="ABM_predict"/>
</dbReference>
<feature type="transmembrane region" description="Helical" evidence="1">
    <location>
        <begin position="290"/>
        <end position="311"/>
    </location>
</feature>
<dbReference type="InterPro" id="IPR009339">
    <property type="entry name" value="DUF998"/>
</dbReference>
<keyword evidence="3" id="KW-1185">Reference proteome</keyword>
<evidence type="ECO:0008006" key="4">
    <source>
        <dbReference type="Google" id="ProtNLM"/>
    </source>
</evidence>
<protein>
    <recommendedName>
        <fullName evidence="4">ABM domain-containing protein</fullName>
    </recommendedName>
</protein>
<gene>
    <name evidence="2" type="ORF">RS81_00228</name>
</gene>
<feature type="transmembrane region" description="Helical" evidence="1">
    <location>
        <begin position="258"/>
        <end position="278"/>
    </location>
</feature>
<evidence type="ECO:0000256" key="1">
    <source>
        <dbReference type="SAM" id="Phobius"/>
    </source>
</evidence>
<dbReference type="RefSeq" id="WP_307803167.1">
    <property type="nucleotide sequence ID" value="NZ_BAAAUP010000003.1"/>
</dbReference>
<keyword evidence="1" id="KW-0812">Transmembrane</keyword>
<feature type="transmembrane region" description="Helical" evidence="1">
    <location>
        <begin position="398"/>
        <end position="415"/>
    </location>
</feature>
<dbReference type="SUPFAM" id="SSF54909">
    <property type="entry name" value="Dimeric alpha+beta barrel"/>
    <property type="match status" value="1"/>
</dbReference>
<comment type="caution">
    <text evidence="2">The sequence shown here is derived from an EMBL/GenBank/DDBJ whole genome shotgun (WGS) entry which is preliminary data.</text>
</comment>
<accession>A0A0M2HLV4</accession>
<keyword evidence="1" id="KW-0472">Membrane</keyword>
<feature type="transmembrane region" description="Helical" evidence="1">
    <location>
        <begin position="565"/>
        <end position="583"/>
    </location>
</feature>
<feature type="transmembrane region" description="Helical" evidence="1">
    <location>
        <begin position="359"/>
        <end position="386"/>
    </location>
</feature>
<feature type="transmembrane region" description="Helical" evidence="1">
    <location>
        <begin position="479"/>
        <end position="497"/>
    </location>
</feature>
<dbReference type="AlphaFoldDB" id="A0A0M2HLV4"/>
<feature type="transmembrane region" description="Helical" evidence="1">
    <location>
        <begin position="173"/>
        <end position="192"/>
    </location>
</feature>
<keyword evidence="1" id="KW-1133">Transmembrane helix</keyword>
<evidence type="ECO:0000313" key="3">
    <source>
        <dbReference type="Proteomes" id="UP000033956"/>
    </source>
</evidence>
<dbReference type="EMBL" id="JYIZ01000023">
    <property type="protein sequence ID" value="KJL45406.1"/>
    <property type="molecule type" value="Genomic_DNA"/>
</dbReference>
<sequence length="589" mass="64115">MADPAHPITVAIERRIDPVRTAEATSWMQAGTDLATGFDGFLGSGWVRAGEASDLWYMLYRFRDIPTLEAWEQSPQRAWWLDSGRAFSSEVRVERRTGIEGWFDAPFATHVESRTATDAAPATGPVQQPIPLAPPRWKQAVTIWVGFFPTNLLASWLLGFVPGFAELPLVVRVLISTLALTPVMTYAVLPWVTRMLRPWLQRSRCAATRTARERPANGPRAPYPAPAARSYTFAMSTPVAAEAATAPAPGRRAESESIYAALAAGVVGAVYGLLVSLLADDLRLVGDDPFAVFAAAGAAVVAAAASTTEYWRSRGRPGQEWRLDLAPWKFTVNTVSVVIVHTALAFVSVYALYRVLALGFIGLPIVTFWAVVLMAVTLGLTAWVVWLSVSSMNTQRMSSLLLSFIAIGTLTATVTTPDPEWWMVHFSHLGTFDDWSSWVFNGTLIAGGLLVTTFAVYIANDMVALTDSGVLGNPRGSRIVSTLFVAMGVMLACVGIFPVDVNLWLHNLSASGMALMYLVLLIGGPRFLRGMPRTYFVAAWTFLAAMVVSVVLFAVGYFSLTAFEIIVFALIFGWIAVFIRFLGVAGRND</sequence>
<reference evidence="2 3" key="1">
    <citation type="submission" date="2015-02" db="EMBL/GenBank/DDBJ databases">
        <title>Draft genome sequences of ten Microbacterium spp. with emphasis on heavy metal contaminated environments.</title>
        <authorList>
            <person name="Corretto E."/>
        </authorList>
    </citation>
    <scope>NUCLEOTIDE SEQUENCE [LARGE SCALE GENOMIC DNA]</scope>
    <source>
        <strain evidence="2 3">DSM 12510</strain>
    </source>
</reference>
<dbReference type="PATRIC" id="fig|92835.4.peg.237"/>